<dbReference type="CDD" id="cd20816">
    <property type="entry name" value="C1_GMIP-like"/>
    <property type="match status" value="1"/>
</dbReference>
<dbReference type="Proteomes" id="UP000518266">
    <property type="component" value="Unassembled WGS sequence"/>
</dbReference>
<evidence type="ECO:0000256" key="3">
    <source>
        <dbReference type="ARBA" id="ARBA00022771"/>
    </source>
</evidence>
<dbReference type="InterPro" id="IPR008936">
    <property type="entry name" value="Rho_GTPase_activation_prot"/>
</dbReference>
<evidence type="ECO:0000256" key="6">
    <source>
        <dbReference type="PROSITE-ProRule" id="PRU01077"/>
    </source>
</evidence>
<evidence type="ECO:0000259" key="8">
    <source>
        <dbReference type="PROSITE" id="PS50238"/>
    </source>
</evidence>
<feature type="compositionally biased region" description="Basic and acidic residues" evidence="7">
    <location>
        <begin position="1127"/>
        <end position="1161"/>
    </location>
</feature>
<dbReference type="Gene3D" id="1.20.1270.60">
    <property type="entry name" value="Arfaptin homology (AH) domain/BAR domain"/>
    <property type="match status" value="1"/>
</dbReference>
<evidence type="ECO:0000256" key="5">
    <source>
        <dbReference type="ARBA" id="ARBA00023054"/>
    </source>
</evidence>
<feature type="region of interest" description="Disordered" evidence="7">
    <location>
        <begin position="694"/>
        <end position="808"/>
    </location>
</feature>
<dbReference type="GO" id="GO:0005829">
    <property type="term" value="C:cytosol"/>
    <property type="evidence" value="ECO:0007669"/>
    <property type="project" value="UniProtKB-ARBA"/>
</dbReference>
<evidence type="ECO:0000313" key="11">
    <source>
        <dbReference type="Proteomes" id="UP000518266"/>
    </source>
</evidence>
<dbReference type="OrthoDB" id="79452at2759"/>
<keyword evidence="11" id="KW-1185">Reference proteome</keyword>
<keyword evidence="3" id="KW-0863">Zinc-finger</keyword>
<dbReference type="InterPro" id="IPR027267">
    <property type="entry name" value="AH/BAR_dom_sf"/>
</dbReference>
<reference evidence="10 11" key="1">
    <citation type="submission" date="2020-03" db="EMBL/GenBank/DDBJ databases">
        <title>Dissostichus mawsoni Genome sequencing and assembly.</title>
        <authorList>
            <person name="Park H."/>
        </authorList>
    </citation>
    <scope>NUCLEOTIDE SEQUENCE [LARGE SCALE GENOMIC DNA]</scope>
    <source>
        <strain evidence="10">DM0001</strain>
        <tissue evidence="10">Muscle</tissue>
    </source>
</reference>
<feature type="compositionally biased region" description="Low complexity" evidence="7">
    <location>
        <begin position="175"/>
        <end position="187"/>
    </location>
</feature>
<dbReference type="InterPro" id="IPR057028">
    <property type="entry name" value="RHG29_45_N"/>
</dbReference>
<keyword evidence="4" id="KW-0862">Zinc</keyword>
<organism evidence="10 11">
    <name type="scientific">Dissostichus mawsoni</name>
    <name type="common">Antarctic cod</name>
    <dbReference type="NCBI Taxonomy" id="36200"/>
    <lineage>
        <taxon>Eukaryota</taxon>
        <taxon>Metazoa</taxon>
        <taxon>Chordata</taxon>
        <taxon>Craniata</taxon>
        <taxon>Vertebrata</taxon>
        <taxon>Euteleostomi</taxon>
        <taxon>Actinopterygii</taxon>
        <taxon>Neopterygii</taxon>
        <taxon>Teleostei</taxon>
        <taxon>Neoteleostei</taxon>
        <taxon>Acanthomorphata</taxon>
        <taxon>Eupercaria</taxon>
        <taxon>Perciformes</taxon>
        <taxon>Notothenioidei</taxon>
        <taxon>Nototheniidae</taxon>
        <taxon>Dissostichus</taxon>
    </lineage>
</organism>
<name>A0A7J5XD93_DISMA</name>
<dbReference type="SUPFAM" id="SSF103657">
    <property type="entry name" value="BAR/IMD domain-like"/>
    <property type="match status" value="1"/>
</dbReference>
<feature type="domain" description="F-BAR" evidence="9">
    <location>
        <begin position="419"/>
        <end position="675"/>
    </location>
</feature>
<comment type="caution">
    <text evidence="10">The sequence shown here is derived from an EMBL/GenBank/DDBJ whole genome shotgun (WGS) entry which is preliminary data.</text>
</comment>
<dbReference type="InterPro" id="IPR051025">
    <property type="entry name" value="RhoGAP"/>
</dbReference>
<feature type="compositionally biased region" description="Basic and acidic residues" evidence="7">
    <location>
        <begin position="17"/>
        <end position="26"/>
    </location>
</feature>
<dbReference type="PROSITE" id="PS51741">
    <property type="entry name" value="F_BAR"/>
    <property type="match status" value="1"/>
</dbReference>
<evidence type="ECO:0000313" key="10">
    <source>
        <dbReference type="EMBL" id="KAF3835002.1"/>
    </source>
</evidence>
<feature type="compositionally biased region" description="Polar residues" evidence="7">
    <location>
        <begin position="699"/>
        <end position="717"/>
    </location>
</feature>
<dbReference type="GO" id="GO:0008270">
    <property type="term" value="F:zinc ion binding"/>
    <property type="evidence" value="ECO:0007669"/>
    <property type="project" value="UniProtKB-KW"/>
</dbReference>
<dbReference type="GO" id="GO:0005096">
    <property type="term" value="F:GTPase activator activity"/>
    <property type="evidence" value="ECO:0007669"/>
    <property type="project" value="UniProtKB-KW"/>
</dbReference>
<sequence>MPVSPSVSLRASMCDSSNRRKTDRQRPWIKLSRDGTELPLRHTAPKWLVGGWVGGLYVKLKEVGMDGKGTLKMFHRKKRELIKTPSISKKSRAGSPGPQSSAPANGDRAVGGRRSMLRRVGKGSYNPYSTSQRVKKAEAKSKDRLDILPSKQNVWLKQLSILQEQPRKDAADITLSSSPLSSASTSPRPLPGCRTPPIHHSKLAAMQGVGSPVSTLKRPTALSRHASAAGFPLQSWVFSKGQGKAASAPTTPSDGPESTAIEVEDIPALLRDVARFAEAVEKLKDVVLAEGKDSQRPVAHECLGEVLRVLRQVINTYPLLNTVEILTAAGKLISKVKGFHYEACNEADKNDFEKAIETIAVAFSSNVSELLIGEVDSSTLLSQLPTEKSRSLENLYASTGHGADSGHFRNDQHYMGRAEEVDVILQQSEGGVDSALLYAKTISKYMKDLISYVEKRTSLDGVLQRPPEIIPFLQTQHNASPDAAFSIYSLALEQDQEQSVGLQQANTTLHTQTFIQPLMQRKQEHEKRRKEIKEHWIRAKRKWRTCVKLSKPLWSAVRSTRRPKLQPAARGGRRRVYSKVCGEEETSGEEARNKSDEAEATYRTCIADATTQQQELEHTKVTVLRQLQDVIKQSDQTLRSATISYYQLMHMQTVALPVHYQTLCESSKLYDPGQQYAAHVRDLQLPEQPNVHYTFENYCPSSSSPRNDSFNTDSPATSVDAAAGDSRDAEAQHKRQGHKSWGSTVSDDSVGGEAGLESPTASSSDVSKIARTSSTGTMSSNEDADEKDGNMTSFESPNMNGMDPDVVVSTRPFRNVGLSKAAQTHRLRKLRTPSKCREWAECEECFLACHKRCLETLAIQCGHKKLQGRLQLFGRDFSQVASCASDGIPFIITKCISEIERRALKMKGIYRVNGVKTRVEKLCQAFENGKELVELSQCSPHDISNVLKLYLRQLPEPIMLFRLYNSLMGLAKESLQGEADTAEGEEVESNSINPALGKGPELVDLGPNSDPEVLVLVDKLKELLKEPPKANVATLRYIIRHLRRIAELEEDNKMSPSNLGIVFGPSLMRPRPTGATISLSSLVDYPHQARIIECLIVFYSSIFQSKTSQTHKNIRSDSSSAQQGGQEDIHPSDKVGIADEKIESAADGEEPNKPESEKLEEGCGSLGSSEQLPDSDSEQDDIGQRAVPPRSLVKQESEVSMDDEPMSYRDSLDLSSQSATLTDPEPEPEPDQDQEETPDKVEPPALPVSGPPDEDTATEEELSVSLAELNVNQSNKQQLPLLPVLSLSGHPLSRLSGTKLPLTRNRDSGPEFTNREPVNNSEQELNDGRLPLTVLIQLYSLPTTWGGQ</sequence>
<evidence type="ECO:0000256" key="2">
    <source>
        <dbReference type="ARBA" id="ARBA00022723"/>
    </source>
</evidence>
<dbReference type="GO" id="GO:0016020">
    <property type="term" value="C:membrane"/>
    <property type="evidence" value="ECO:0007669"/>
    <property type="project" value="TreeGrafter"/>
</dbReference>
<gene>
    <name evidence="10" type="ORF">F7725_027560</name>
</gene>
<feature type="compositionally biased region" description="Acidic residues" evidence="7">
    <location>
        <begin position="1252"/>
        <end position="1262"/>
    </location>
</feature>
<dbReference type="EMBL" id="JAAKFY010000025">
    <property type="protein sequence ID" value="KAF3835002.1"/>
    <property type="molecule type" value="Genomic_DNA"/>
</dbReference>
<dbReference type="GO" id="GO:0007165">
    <property type="term" value="P:signal transduction"/>
    <property type="evidence" value="ECO:0007669"/>
    <property type="project" value="InterPro"/>
</dbReference>
<evidence type="ECO:0000259" key="9">
    <source>
        <dbReference type="PROSITE" id="PS51741"/>
    </source>
</evidence>
<evidence type="ECO:0000256" key="1">
    <source>
        <dbReference type="ARBA" id="ARBA00022468"/>
    </source>
</evidence>
<protein>
    <recommendedName>
        <fullName evidence="12">Rho GTPase-activating protein 45</fullName>
    </recommendedName>
</protein>
<feature type="region of interest" description="Disordered" evidence="7">
    <location>
        <begin position="1"/>
        <end position="26"/>
    </location>
</feature>
<feature type="region of interest" description="Disordered" evidence="7">
    <location>
        <begin position="166"/>
        <end position="190"/>
    </location>
</feature>
<dbReference type="Pfam" id="PF22699">
    <property type="entry name" value="GMIP-like_FCH"/>
    <property type="match status" value="1"/>
</dbReference>
<keyword evidence="2" id="KW-0479">Metal-binding</keyword>
<keyword evidence="5 6" id="KW-0175">Coiled coil</keyword>
<evidence type="ECO:0008006" key="12">
    <source>
        <dbReference type="Google" id="ProtNLM"/>
    </source>
</evidence>
<feature type="compositionally biased region" description="Acidic residues" evidence="7">
    <location>
        <begin position="1224"/>
        <end position="1236"/>
    </location>
</feature>
<dbReference type="SUPFAM" id="SSF48350">
    <property type="entry name" value="GTPase activation domain, GAP"/>
    <property type="match status" value="1"/>
</dbReference>
<evidence type="ECO:0000256" key="7">
    <source>
        <dbReference type="SAM" id="MobiDB-lite"/>
    </source>
</evidence>
<feature type="compositionally biased region" description="Polar residues" evidence="7">
    <location>
        <begin position="1109"/>
        <end position="1125"/>
    </location>
</feature>
<dbReference type="InterPro" id="IPR000198">
    <property type="entry name" value="RhoGAP_dom"/>
</dbReference>
<dbReference type="InterPro" id="IPR031160">
    <property type="entry name" value="F_BAR_dom"/>
</dbReference>
<feature type="region of interest" description="Disordered" evidence="7">
    <location>
        <begin position="1109"/>
        <end position="1264"/>
    </location>
</feature>
<dbReference type="PROSITE" id="PS50238">
    <property type="entry name" value="RHOGAP"/>
    <property type="match status" value="1"/>
</dbReference>
<accession>A0A7J5XD93</accession>
<dbReference type="PANTHER" id="PTHR15228">
    <property type="entry name" value="SPERMATHECAL PHYSIOLOGY VARIANT"/>
    <property type="match status" value="1"/>
</dbReference>
<feature type="compositionally biased region" description="Polar residues" evidence="7">
    <location>
        <begin position="790"/>
        <end position="799"/>
    </location>
</feature>
<dbReference type="GO" id="GO:0051056">
    <property type="term" value="P:regulation of small GTPase mediated signal transduction"/>
    <property type="evidence" value="ECO:0007669"/>
    <property type="project" value="UniProtKB-ARBA"/>
</dbReference>
<dbReference type="SMART" id="SM00324">
    <property type="entry name" value="RhoGAP"/>
    <property type="match status" value="1"/>
</dbReference>
<keyword evidence="1" id="KW-0343">GTPase activation</keyword>
<proteinExistence type="predicted"/>
<dbReference type="Pfam" id="PF24235">
    <property type="entry name" value="RHG29_45_N"/>
    <property type="match status" value="1"/>
</dbReference>
<feature type="region of interest" description="Disordered" evidence="7">
    <location>
        <begin position="78"/>
        <end position="141"/>
    </location>
</feature>
<dbReference type="Gene3D" id="1.10.555.10">
    <property type="entry name" value="Rho GTPase activation protein"/>
    <property type="match status" value="1"/>
</dbReference>
<feature type="domain" description="Rho-GAP" evidence="8">
    <location>
        <begin position="875"/>
        <end position="1103"/>
    </location>
</feature>
<dbReference type="PANTHER" id="PTHR15228:SF18">
    <property type="entry name" value="RHO GTPASE-ACTIVATING PROTEIN 45"/>
    <property type="match status" value="1"/>
</dbReference>
<dbReference type="Pfam" id="PF00620">
    <property type="entry name" value="RhoGAP"/>
    <property type="match status" value="2"/>
</dbReference>
<feature type="compositionally biased region" description="Polar residues" evidence="7">
    <location>
        <begin position="759"/>
        <end position="781"/>
    </location>
</feature>
<feature type="region of interest" description="Disordered" evidence="7">
    <location>
        <begin position="1296"/>
        <end position="1324"/>
    </location>
</feature>
<dbReference type="InterPro" id="IPR054713">
    <property type="entry name" value="GMIP/FCHO2-like_FCH"/>
</dbReference>
<evidence type="ECO:0000256" key="4">
    <source>
        <dbReference type="ARBA" id="ARBA00022833"/>
    </source>
</evidence>
<dbReference type="FunFam" id="1.10.555.10:FF:000016">
    <property type="entry name" value="Rho GTPase activating protein 29"/>
    <property type="match status" value="1"/>
</dbReference>